<dbReference type="SMART" id="SM00060">
    <property type="entry name" value="FN3"/>
    <property type="match status" value="4"/>
</dbReference>
<evidence type="ECO:0000313" key="6">
    <source>
        <dbReference type="Proteomes" id="UP000619260"/>
    </source>
</evidence>
<evidence type="ECO:0000259" key="4">
    <source>
        <dbReference type="PROSITE" id="PS50853"/>
    </source>
</evidence>
<dbReference type="GO" id="GO:0000272">
    <property type="term" value="P:polysaccharide catabolic process"/>
    <property type="evidence" value="ECO:0007669"/>
    <property type="project" value="UniProtKB-KW"/>
</dbReference>
<dbReference type="Proteomes" id="UP000619260">
    <property type="component" value="Unassembled WGS sequence"/>
</dbReference>
<keyword evidence="1" id="KW-0378">Hydrolase</keyword>
<dbReference type="PROSITE" id="PS50853">
    <property type="entry name" value="FN3"/>
    <property type="match status" value="1"/>
</dbReference>
<keyword evidence="1" id="KW-0326">Glycosidase</keyword>
<keyword evidence="6" id="KW-1185">Reference proteome</keyword>
<gene>
    <name evidence="5" type="ORF">Val02_12010</name>
</gene>
<evidence type="ECO:0000313" key="5">
    <source>
        <dbReference type="EMBL" id="GIJ44315.1"/>
    </source>
</evidence>
<organism evidence="5 6">
    <name type="scientific">Virgisporangium aliadipatigenens</name>
    <dbReference type="NCBI Taxonomy" id="741659"/>
    <lineage>
        <taxon>Bacteria</taxon>
        <taxon>Bacillati</taxon>
        <taxon>Actinomycetota</taxon>
        <taxon>Actinomycetes</taxon>
        <taxon>Micromonosporales</taxon>
        <taxon>Micromonosporaceae</taxon>
        <taxon>Virgisporangium</taxon>
    </lineage>
</organism>
<proteinExistence type="predicted"/>
<keyword evidence="3" id="KW-0732">Signal</keyword>
<dbReference type="InterPro" id="IPR013783">
    <property type="entry name" value="Ig-like_fold"/>
</dbReference>
<keyword evidence="2" id="KW-0624">Polysaccharide degradation</keyword>
<evidence type="ECO:0000256" key="3">
    <source>
        <dbReference type="SAM" id="SignalP"/>
    </source>
</evidence>
<dbReference type="Gene3D" id="2.60.40.10">
    <property type="entry name" value="Immunoglobulins"/>
    <property type="match status" value="2"/>
</dbReference>
<feature type="signal peptide" evidence="3">
    <location>
        <begin position="1"/>
        <end position="29"/>
    </location>
</feature>
<dbReference type="InterPro" id="IPR003961">
    <property type="entry name" value="FN3_dom"/>
</dbReference>
<reference evidence="5" key="1">
    <citation type="submission" date="2021-01" db="EMBL/GenBank/DDBJ databases">
        <title>Whole genome shotgun sequence of Virgisporangium aliadipatigenens NBRC 105644.</title>
        <authorList>
            <person name="Komaki H."/>
            <person name="Tamura T."/>
        </authorList>
    </citation>
    <scope>NUCLEOTIDE SEQUENCE</scope>
    <source>
        <strain evidence="5">NBRC 105644</strain>
    </source>
</reference>
<keyword evidence="2" id="KW-0119">Carbohydrate metabolism</keyword>
<protein>
    <recommendedName>
        <fullName evidence="4">Fibronectin type-III domain-containing protein</fullName>
    </recommendedName>
</protein>
<sequence>MKAKIAVGALAVLALGGGGVLWASASASAAPAAPSDVTFTRDRATPGDVTVKWSAVPGATRYNVSVFDGTRNTVTTLPGGTTAFALKQPSCVKLRVKVTSRDAFGAGGTSGNTYVDTTQPGPVQGLKAAFGEGQTTLTATWSQPKNLGVKPSSNGTPDAVQYRVDIFDRNSGRYPGGKYTEFPAQTVTTTDPTHTFTGLDPANGPYKLAVTAETGGYPTGTDGASCKNGRTVLTVDDTTATVTRLKTARTEPTAEAVTLTWEKPAYTTTTAITGYVVRYGERLNGADPTAFHEVRVVGQSVQLPATPLKAWMFRVYPVTAKGEGLPQTAKLDAIPGLETNKPAVTVRNTTNSLRVTLSTASGMFKTFPTTVVRIKETLNAETAYTDEATVAHGATDFQFLDLPQRRYLVQVVAVNGPNELTLYREIRDLNPAGLTGTALVEADFTAQHFAEPWGTDGYDLMVNRPSADMALYATTTEEIGYLWLRASSDGAGRVTGYQVSISRGSVHVGTYRGGAKCGGDLASVEYPYAWQDRTSPTHRIYAVVTGDTLTVYNDFDLMLTVPNLSAAHSTVCSDSPAPNGTQAGFHVLNTYTSSKLGPKTDIRVT</sequence>
<evidence type="ECO:0000256" key="1">
    <source>
        <dbReference type="ARBA" id="ARBA00023295"/>
    </source>
</evidence>
<dbReference type="InterPro" id="IPR036116">
    <property type="entry name" value="FN3_sf"/>
</dbReference>
<evidence type="ECO:0000256" key="2">
    <source>
        <dbReference type="ARBA" id="ARBA00023326"/>
    </source>
</evidence>
<name>A0A8J3YHW5_9ACTN</name>
<accession>A0A8J3YHW5</accession>
<dbReference type="AlphaFoldDB" id="A0A8J3YHW5"/>
<feature type="chain" id="PRO_5038657197" description="Fibronectin type-III domain-containing protein" evidence="3">
    <location>
        <begin position="30"/>
        <end position="605"/>
    </location>
</feature>
<dbReference type="GO" id="GO:0016798">
    <property type="term" value="F:hydrolase activity, acting on glycosyl bonds"/>
    <property type="evidence" value="ECO:0007669"/>
    <property type="project" value="UniProtKB-KW"/>
</dbReference>
<feature type="domain" description="Fibronectin type-III" evidence="4">
    <location>
        <begin position="241"/>
        <end position="342"/>
    </location>
</feature>
<dbReference type="CDD" id="cd00063">
    <property type="entry name" value="FN3"/>
    <property type="match status" value="1"/>
</dbReference>
<comment type="caution">
    <text evidence="5">The sequence shown here is derived from an EMBL/GenBank/DDBJ whole genome shotgun (WGS) entry which is preliminary data.</text>
</comment>
<dbReference type="EMBL" id="BOPF01000003">
    <property type="protein sequence ID" value="GIJ44315.1"/>
    <property type="molecule type" value="Genomic_DNA"/>
</dbReference>
<dbReference type="RefSeq" id="WP_203897867.1">
    <property type="nucleotide sequence ID" value="NZ_BOPF01000003.1"/>
</dbReference>
<dbReference type="SUPFAM" id="SSF49265">
    <property type="entry name" value="Fibronectin type III"/>
    <property type="match status" value="2"/>
</dbReference>